<sequence>MAQAVENLVKIVGRAFYADEHVVVLEALIREKYLKDDEMGNAVNLQTKQVRKICHDLEADHLVSREELNDKKMGGASKATYWYIDYKYFVDVVRYRLYLIRTYLMEAESLEIERQTYRCDNDDCGREYTALEAQKLLTPEIHEFFCGHCNSKLLECDNNERLQSAQSLLKKYTAQVNRAEDLHDSINECLKKIQEFLNSGQALPSNLPSENRAAGRGGDSVRVPAGRGGGAGGGGGGGGNNRANEPQMSLLYGNRAPEVVVSISTENKPRNEVKLEPTSAVKALPAHLQGSKMSNDMASKYKQNNVAPPASVFGTSQLHVKDDDPSAGRRLDDEDDAMKAEIILDEHSGGGQTTTTTTSHGWNDYGVDMDDDGFDMDWENCDTSQEDYVDPHYVHELVTVQGFKHELLNVTDADIERMTQHEYVDYYHKCKLVRSRLGQQRQYA</sequence>
<dbReference type="Pfam" id="PF02002">
    <property type="entry name" value="TFIIE_alpha"/>
    <property type="match status" value="1"/>
</dbReference>
<feature type="domain" description="HTH TFE/IIEalpha-type" evidence="5">
    <location>
        <begin position="5"/>
        <end position="94"/>
    </location>
</feature>
<name>W4GX50_APHAT</name>
<evidence type="ECO:0000256" key="3">
    <source>
        <dbReference type="ARBA" id="ARBA00023163"/>
    </source>
</evidence>
<dbReference type="AlphaFoldDB" id="W4GX50"/>
<dbReference type="GO" id="GO:0005673">
    <property type="term" value="C:transcription factor TFIIE complex"/>
    <property type="evidence" value="ECO:0007669"/>
    <property type="project" value="TreeGrafter"/>
</dbReference>
<dbReference type="InterPro" id="IPR036388">
    <property type="entry name" value="WH-like_DNA-bd_sf"/>
</dbReference>
<evidence type="ECO:0000256" key="2">
    <source>
        <dbReference type="ARBA" id="ARBA00023015"/>
    </source>
</evidence>
<proteinExistence type="inferred from homology"/>
<accession>W4GX50</accession>
<evidence type="ECO:0000259" key="5">
    <source>
        <dbReference type="PROSITE" id="PS51344"/>
    </source>
</evidence>
<evidence type="ECO:0000256" key="4">
    <source>
        <dbReference type="SAM" id="MobiDB-lite"/>
    </source>
</evidence>
<dbReference type="EMBL" id="KI913120">
    <property type="protein sequence ID" value="ETV83493.1"/>
    <property type="molecule type" value="Genomic_DNA"/>
</dbReference>
<dbReference type="VEuPathDB" id="FungiDB:H257_04213"/>
<dbReference type="InterPro" id="IPR024550">
    <property type="entry name" value="TFIIEa/SarR/Rpc3_HTH_dom"/>
</dbReference>
<dbReference type="InterPro" id="IPR036390">
    <property type="entry name" value="WH_DNA-bd_sf"/>
</dbReference>
<dbReference type="OrthoDB" id="361102at2759"/>
<evidence type="ECO:0000313" key="6">
    <source>
        <dbReference type="EMBL" id="ETV83493.1"/>
    </source>
</evidence>
<dbReference type="STRING" id="112090.W4GX50"/>
<evidence type="ECO:0000256" key="1">
    <source>
        <dbReference type="ARBA" id="ARBA00008947"/>
    </source>
</evidence>
<dbReference type="RefSeq" id="XP_009826923.1">
    <property type="nucleotide sequence ID" value="XM_009828621.1"/>
</dbReference>
<keyword evidence="2" id="KW-0805">Transcription regulation</keyword>
<dbReference type="SMART" id="SM00531">
    <property type="entry name" value="TFIIE"/>
    <property type="match status" value="1"/>
</dbReference>
<feature type="compositionally biased region" description="Gly residues" evidence="4">
    <location>
        <begin position="226"/>
        <end position="240"/>
    </location>
</feature>
<comment type="similarity">
    <text evidence="1">Belongs to the TFIIE alpha subunit family.</text>
</comment>
<dbReference type="PANTHER" id="PTHR13097:SF7">
    <property type="entry name" value="GENERAL TRANSCRIPTION FACTOR IIE SUBUNIT 1"/>
    <property type="match status" value="1"/>
</dbReference>
<dbReference type="Gene3D" id="3.30.40.10">
    <property type="entry name" value="Zinc/RING finger domain, C3HC4 (zinc finger)"/>
    <property type="match status" value="1"/>
</dbReference>
<dbReference type="PANTHER" id="PTHR13097">
    <property type="entry name" value="TRANSCRIPTION INITIATION FACTOR IIE, ALPHA SUBUNIT"/>
    <property type="match status" value="1"/>
</dbReference>
<protein>
    <recommendedName>
        <fullName evidence="5">HTH TFE/IIEalpha-type domain-containing protein</fullName>
    </recommendedName>
</protein>
<feature type="region of interest" description="Disordered" evidence="4">
    <location>
        <begin position="201"/>
        <end position="245"/>
    </location>
</feature>
<dbReference type="Gene3D" id="1.10.10.10">
    <property type="entry name" value="Winged helix-like DNA-binding domain superfamily/Winged helix DNA-binding domain"/>
    <property type="match status" value="1"/>
</dbReference>
<dbReference type="SUPFAM" id="SSF46785">
    <property type="entry name" value="Winged helix' DNA-binding domain"/>
    <property type="match status" value="1"/>
</dbReference>
<dbReference type="InterPro" id="IPR013083">
    <property type="entry name" value="Znf_RING/FYVE/PHD"/>
</dbReference>
<organism evidence="6">
    <name type="scientific">Aphanomyces astaci</name>
    <name type="common">Crayfish plague agent</name>
    <dbReference type="NCBI Taxonomy" id="112090"/>
    <lineage>
        <taxon>Eukaryota</taxon>
        <taxon>Sar</taxon>
        <taxon>Stramenopiles</taxon>
        <taxon>Oomycota</taxon>
        <taxon>Saprolegniomycetes</taxon>
        <taxon>Saprolegniales</taxon>
        <taxon>Verrucalvaceae</taxon>
        <taxon>Aphanomyces</taxon>
    </lineage>
</organism>
<dbReference type="GO" id="GO:0006367">
    <property type="term" value="P:transcription initiation at RNA polymerase II promoter"/>
    <property type="evidence" value="ECO:0007669"/>
    <property type="project" value="InterPro"/>
</dbReference>
<dbReference type="GeneID" id="20806209"/>
<dbReference type="InterPro" id="IPR002853">
    <property type="entry name" value="TFIIE_asu"/>
</dbReference>
<gene>
    <name evidence="6" type="ORF">H257_04213</name>
</gene>
<reference evidence="6" key="1">
    <citation type="submission" date="2013-12" db="EMBL/GenBank/DDBJ databases">
        <title>The Genome Sequence of Aphanomyces astaci APO3.</title>
        <authorList>
            <consortium name="The Broad Institute Genomics Platform"/>
            <person name="Russ C."/>
            <person name="Tyler B."/>
            <person name="van West P."/>
            <person name="Dieguez-Uribeondo J."/>
            <person name="Young S.K."/>
            <person name="Zeng Q."/>
            <person name="Gargeya S."/>
            <person name="Fitzgerald M."/>
            <person name="Abouelleil A."/>
            <person name="Alvarado L."/>
            <person name="Chapman S.B."/>
            <person name="Gainer-Dewar J."/>
            <person name="Goldberg J."/>
            <person name="Griggs A."/>
            <person name="Gujja S."/>
            <person name="Hansen M."/>
            <person name="Howarth C."/>
            <person name="Imamovic A."/>
            <person name="Ireland A."/>
            <person name="Larimer J."/>
            <person name="McCowan C."/>
            <person name="Murphy C."/>
            <person name="Pearson M."/>
            <person name="Poon T.W."/>
            <person name="Priest M."/>
            <person name="Roberts A."/>
            <person name="Saif S."/>
            <person name="Shea T."/>
            <person name="Sykes S."/>
            <person name="Wortman J."/>
            <person name="Nusbaum C."/>
            <person name="Birren B."/>
        </authorList>
    </citation>
    <scope>NUCLEOTIDE SEQUENCE [LARGE SCALE GENOMIC DNA]</scope>
    <source>
        <strain evidence="6">APO3</strain>
    </source>
</reference>
<dbReference type="InterPro" id="IPR017919">
    <property type="entry name" value="TFIIE/TFIIEa_HTH"/>
</dbReference>
<dbReference type="InterPro" id="IPR039997">
    <property type="entry name" value="TFE"/>
</dbReference>
<dbReference type="PROSITE" id="PS51344">
    <property type="entry name" value="HTH_TFE_IIE"/>
    <property type="match status" value="1"/>
</dbReference>
<dbReference type="SUPFAM" id="SSF57783">
    <property type="entry name" value="Zinc beta-ribbon"/>
    <property type="match status" value="1"/>
</dbReference>
<keyword evidence="3" id="KW-0804">Transcription</keyword>